<keyword evidence="4 12" id="KW-0285">Flavoprotein</keyword>
<comment type="cofactor">
    <cofactor evidence="12">
        <name>FAD</name>
        <dbReference type="ChEBI" id="CHEBI:57692"/>
    </cofactor>
    <text evidence="12">Binds 1 FAD per subunit.</text>
</comment>
<dbReference type="SUPFAM" id="SSF51905">
    <property type="entry name" value="FAD/NAD(P)-binding domain"/>
    <property type="match status" value="1"/>
</dbReference>
<keyword evidence="8 12" id="KW-0520">NAD</keyword>
<evidence type="ECO:0000256" key="11">
    <source>
        <dbReference type="ARBA" id="ARBA00049187"/>
    </source>
</evidence>
<protein>
    <recommendedName>
        <fullName evidence="3 12">Dihydrolipoyl dehydrogenase</fullName>
        <ecNumber evidence="3 12">1.8.1.4</ecNumber>
    </recommendedName>
</protein>
<evidence type="ECO:0000256" key="12">
    <source>
        <dbReference type="RuleBase" id="RU003692"/>
    </source>
</evidence>
<dbReference type="Gene3D" id="2.40.50.100">
    <property type="match status" value="1"/>
</dbReference>
<dbReference type="AlphaFoldDB" id="U2EQE5"/>
<keyword evidence="6 12" id="KW-0274">FAD</keyword>
<accession>U2EQE5</accession>
<gene>
    <name evidence="15" type="primary">lpdA</name>
    <name evidence="15" type="ORF">SSPSH_000392</name>
</gene>
<evidence type="ECO:0000256" key="3">
    <source>
        <dbReference type="ARBA" id="ARBA00012608"/>
    </source>
</evidence>
<dbReference type="SUPFAM" id="SSF55424">
    <property type="entry name" value="FAD/NAD-linked reductases, dimerisation (C-terminal) domain"/>
    <property type="match status" value="1"/>
</dbReference>
<dbReference type="GO" id="GO:0006103">
    <property type="term" value="P:2-oxoglutarate metabolic process"/>
    <property type="evidence" value="ECO:0007669"/>
    <property type="project" value="TreeGrafter"/>
</dbReference>
<dbReference type="Pfam" id="PF02852">
    <property type="entry name" value="Pyr_redox_dim"/>
    <property type="match status" value="1"/>
</dbReference>
<dbReference type="InterPro" id="IPR004099">
    <property type="entry name" value="Pyr_nucl-diS_OxRdtase_dimer"/>
</dbReference>
<reference evidence="15 16" key="1">
    <citation type="journal article" date="2011" name="J. Bacteriol.">
        <title>Genome sequence of Salinisphaera shabanensis, a gammaproteobacterium from the harsh, variable environment of the brine-seawater interface of the Shaban Deep in the Red Sea.</title>
        <authorList>
            <person name="Antunes A."/>
            <person name="Alam I."/>
            <person name="Bajic V.B."/>
            <person name="Stingl U."/>
        </authorList>
    </citation>
    <scope>NUCLEOTIDE SEQUENCE [LARGE SCALE GENOMIC DNA]</scope>
    <source>
        <strain evidence="15 16">E1L3A</strain>
    </source>
</reference>
<dbReference type="PRINTS" id="PR00368">
    <property type="entry name" value="FADPNR"/>
</dbReference>
<evidence type="ECO:0000313" key="16">
    <source>
        <dbReference type="Proteomes" id="UP000006242"/>
    </source>
</evidence>
<dbReference type="InterPro" id="IPR023753">
    <property type="entry name" value="FAD/NAD-binding_dom"/>
</dbReference>
<dbReference type="SUPFAM" id="SSF51230">
    <property type="entry name" value="Single hybrid motif"/>
    <property type="match status" value="1"/>
</dbReference>
<keyword evidence="16" id="KW-1185">Reference proteome</keyword>
<dbReference type="InterPro" id="IPR050151">
    <property type="entry name" value="Class-I_Pyr_Nuc-Dis_Oxidored"/>
</dbReference>
<comment type="similarity">
    <text evidence="2 12">Belongs to the class-I pyridine nucleotide-disulfide oxidoreductase family.</text>
</comment>
<dbReference type="PROSITE" id="PS50968">
    <property type="entry name" value="BIOTINYL_LIPOYL"/>
    <property type="match status" value="1"/>
</dbReference>
<dbReference type="Gene3D" id="3.50.50.60">
    <property type="entry name" value="FAD/NAD(P)-binding domain"/>
    <property type="match status" value="2"/>
</dbReference>
<dbReference type="CDD" id="cd06849">
    <property type="entry name" value="lipoyl_domain"/>
    <property type="match status" value="1"/>
</dbReference>
<dbReference type="InterPro" id="IPR003016">
    <property type="entry name" value="2-oxoA_DH_lipoyl-BS"/>
</dbReference>
<dbReference type="PROSITE" id="PS00189">
    <property type="entry name" value="LIPOYL"/>
    <property type="match status" value="1"/>
</dbReference>
<dbReference type="Pfam" id="PF00364">
    <property type="entry name" value="Biotin_lipoyl"/>
    <property type="match status" value="1"/>
</dbReference>
<evidence type="ECO:0000256" key="13">
    <source>
        <dbReference type="SAM" id="MobiDB-lite"/>
    </source>
</evidence>
<reference evidence="15 16" key="2">
    <citation type="journal article" date="2013" name="PLoS ONE">
        <title>INDIGO - INtegrated Data Warehouse of MIcrobial GenOmes with Examples from the Red Sea Extremophiles.</title>
        <authorList>
            <person name="Alam I."/>
            <person name="Antunes A."/>
            <person name="Kamau A.A."/>
            <person name="Ba Alawi W."/>
            <person name="Kalkatawi M."/>
            <person name="Stingl U."/>
            <person name="Bajic V.B."/>
        </authorList>
    </citation>
    <scope>NUCLEOTIDE SEQUENCE [LARGE SCALE GENOMIC DNA]</scope>
    <source>
        <strain evidence="15 16">E1L3A</strain>
    </source>
</reference>
<name>U2EQE5_9GAMM</name>
<evidence type="ECO:0000256" key="5">
    <source>
        <dbReference type="ARBA" id="ARBA00022823"/>
    </source>
</evidence>
<organism evidence="15 16">
    <name type="scientific">Salinisphaera shabanensis E1L3A</name>
    <dbReference type="NCBI Taxonomy" id="1033802"/>
    <lineage>
        <taxon>Bacteria</taxon>
        <taxon>Pseudomonadati</taxon>
        <taxon>Pseudomonadota</taxon>
        <taxon>Gammaproteobacteria</taxon>
        <taxon>Salinisphaerales</taxon>
        <taxon>Salinisphaeraceae</taxon>
        <taxon>Salinisphaera</taxon>
    </lineage>
</organism>
<keyword evidence="5" id="KW-0450">Lipoyl</keyword>
<keyword evidence="9" id="KW-1015">Disulfide bond</keyword>
<dbReference type="EC" id="1.8.1.4" evidence="3 12"/>
<dbReference type="Proteomes" id="UP000006242">
    <property type="component" value="Unassembled WGS sequence"/>
</dbReference>
<dbReference type="Gene3D" id="3.30.390.30">
    <property type="match status" value="1"/>
</dbReference>
<dbReference type="EMBL" id="AFNV02000003">
    <property type="protein sequence ID" value="ERJ20282.1"/>
    <property type="molecule type" value="Genomic_DNA"/>
</dbReference>
<dbReference type="GO" id="GO:0004148">
    <property type="term" value="F:dihydrolipoyl dehydrogenase (NADH) activity"/>
    <property type="evidence" value="ECO:0007669"/>
    <property type="project" value="UniProtKB-EC"/>
</dbReference>
<feature type="region of interest" description="Disordered" evidence="13">
    <location>
        <begin position="62"/>
        <end position="161"/>
    </location>
</feature>
<comment type="miscellaneous">
    <text evidence="12">The active site is a redox-active disulfide bond.</text>
</comment>
<dbReference type="InterPro" id="IPR011053">
    <property type="entry name" value="Single_hybrid_motif"/>
</dbReference>
<dbReference type="eggNOG" id="COG1249">
    <property type="taxonomic scope" value="Bacteria"/>
</dbReference>
<dbReference type="FunFam" id="3.30.390.30:FF:000001">
    <property type="entry name" value="Dihydrolipoyl dehydrogenase"/>
    <property type="match status" value="1"/>
</dbReference>
<comment type="caution">
    <text evidence="15">The sequence shown here is derived from an EMBL/GenBank/DDBJ whole genome shotgun (WGS) entry which is preliminary data.</text>
</comment>
<dbReference type="FunFam" id="2.40.50.100:FF:000009">
    <property type="entry name" value="Acetyltransferase component of pyruvate dehydrogenase complex"/>
    <property type="match status" value="1"/>
</dbReference>
<comment type="cofactor">
    <cofactor evidence="1">
        <name>(R)-lipoate</name>
        <dbReference type="ChEBI" id="CHEBI:83088"/>
    </cofactor>
</comment>
<dbReference type="PRINTS" id="PR00411">
    <property type="entry name" value="PNDRDTASEI"/>
</dbReference>
<evidence type="ECO:0000256" key="4">
    <source>
        <dbReference type="ARBA" id="ARBA00022630"/>
    </source>
</evidence>
<dbReference type="Pfam" id="PF07992">
    <property type="entry name" value="Pyr_redox_2"/>
    <property type="match status" value="1"/>
</dbReference>
<evidence type="ECO:0000259" key="14">
    <source>
        <dbReference type="PROSITE" id="PS50968"/>
    </source>
</evidence>
<dbReference type="PROSITE" id="PS00076">
    <property type="entry name" value="PYRIDINE_REDOX_1"/>
    <property type="match status" value="1"/>
</dbReference>
<evidence type="ECO:0000256" key="8">
    <source>
        <dbReference type="ARBA" id="ARBA00023027"/>
    </source>
</evidence>
<dbReference type="STRING" id="1033802.SSPSH_000392"/>
<dbReference type="InterPro" id="IPR006258">
    <property type="entry name" value="Lipoamide_DH"/>
</dbReference>
<feature type="compositionally biased region" description="Acidic residues" evidence="13">
    <location>
        <begin position="81"/>
        <end position="90"/>
    </location>
</feature>
<evidence type="ECO:0000256" key="10">
    <source>
        <dbReference type="ARBA" id="ARBA00023284"/>
    </source>
</evidence>
<evidence type="ECO:0000256" key="9">
    <source>
        <dbReference type="ARBA" id="ARBA00023157"/>
    </source>
</evidence>
<dbReference type="InterPro" id="IPR036188">
    <property type="entry name" value="FAD/NAD-bd_sf"/>
</dbReference>
<evidence type="ECO:0000256" key="6">
    <source>
        <dbReference type="ARBA" id="ARBA00022827"/>
    </source>
</evidence>
<keyword evidence="7 12" id="KW-0560">Oxidoreductase</keyword>
<dbReference type="InterPro" id="IPR016156">
    <property type="entry name" value="FAD/NAD-linked_Rdtase_dimer_sf"/>
</dbReference>
<dbReference type="InterPro" id="IPR012999">
    <property type="entry name" value="Pyr_OxRdtase_I_AS"/>
</dbReference>
<evidence type="ECO:0000256" key="1">
    <source>
        <dbReference type="ARBA" id="ARBA00001938"/>
    </source>
</evidence>
<dbReference type="NCBIfam" id="TIGR01350">
    <property type="entry name" value="lipoamide_DH"/>
    <property type="match status" value="1"/>
</dbReference>
<dbReference type="RefSeq" id="WP_006914447.1">
    <property type="nucleotide sequence ID" value="NZ_AFNV02000003.1"/>
</dbReference>
<dbReference type="PANTHER" id="PTHR22912">
    <property type="entry name" value="DISULFIDE OXIDOREDUCTASE"/>
    <property type="match status" value="1"/>
</dbReference>
<sequence length="634" mass="66821">MAQEIKVPDIGDFDEVEVIEVLVAAGDEVEEEQALITLESDKATLEVPSSAAGKITEMKVKEGDKVSEGDVIALLEAADSGSDDEGEDDKADAKADAKADDAEKEEKAANQKQAEDAEEREKKQSKGGEKKKSSSKGKEKDAKSGEKSQKESQSKSAPKKDHGYDCDVLVLGSGPGGYTAAFRAADMGLNVTLVERHSVLGGVCLNIGCIPSKALLHSAKVIEDAADMANHGVSFGKPKIELPKLMEFKQSVIDKLTGGLKSMASKRKVNVVTGTGTFKDEHTLSIEGDSHGDGETSEISFNNCIIAVGSEPVILPDWPEDDRIWDSEAALSPDEIPKSLLVIGGGIIGLELANVYAAHGTDVDIVEMTDTLIPGADRDLVKPLQKRMSSRCGNIWTGTKVTGIKAGKKSLKASFEGKDAPESKEYDRVLAAIGRKPNGKKIGAENVGVKVDERGFITIDKQCRTSVDNIFAIGDVSGEPQLAHRATHQGKVAAECCAGEKAAFDAKVIPSVVYTDPEVAWTGVTETQAKKDGIEYEKGAFPWAASGRALGMGTSEGNTKILFDKETGRAIGAGAVGPGAGELIAELGLAIEMGCDAHDIGLTIHPHPTLSETVGMAAEAAAGTLTDLYIPKKK</sequence>
<dbReference type="PANTHER" id="PTHR22912:SF160">
    <property type="entry name" value="DIHYDROLIPOYL DEHYDROGENASE"/>
    <property type="match status" value="1"/>
</dbReference>
<keyword evidence="10 12" id="KW-0676">Redox-active center</keyword>
<dbReference type="GO" id="GO:0050660">
    <property type="term" value="F:flavin adenine dinucleotide binding"/>
    <property type="evidence" value="ECO:0007669"/>
    <property type="project" value="InterPro"/>
</dbReference>
<dbReference type="InterPro" id="IPR000089">
    <property type="entry name" value="Biotin_lipoyl"/>
</dbReference>
<evidence type="ECO:0000256" key="7">
    <source>
        <dbReference type="ARBA" id="ARBA00023002"/>
    </source>
</evidence>
<evidence type="ECO:0000256" key="2">
    <source>
        <dbReference type="ARBA" id="ARBA00007532"/>
    </source>
</evidence>
<feature type="domain" description="Lipoyl-binding" evidence="14">
    <location>
        <begin position="2"/>
        <end position="76"/>
    </location>
</feature>
<evidence type="ECO:0000313" key="15">
    <source>
        <dbReference type="EMBL" id="ERJ20282.1"/>
    </source>
</evidence>
<comment type="catalytic activity">
    <reaction evidence="11 12">
        <text>N(6)-[(R)-dihydrolipoyl]-L-lysyl-[protein] + NAD(+) = N(6)-[(R)-lipoyl]-L-lysyl-[protein] + NADH + H(+)</text>
        <dbReference type="Rhea" id="RHEA:15045"/>
        <dbReference type="Rhea" id="RHEA-COMP:10474"/>
        <dbReference type="Rhea" id="RHEA-COMP:10475"/>
        <dbReference type="ChEBI" id="CHEBI:15378"/>
        <dbReference type="ChEBI" id="CHEBI:57540"/>
        <dbReference type="ChEBI" id="CHEBI:57945"/>
        <dbReference type="ChEBI" id="CHEBI:83099"/>
        <dbReference type="ChEBI" id="CHEBI:83100"/>
        <dbReference type="EC" id="1.8.1.4"/>
    </reaction>
</comment>
<feature type="compositionally biased region" description="Basic and acidic residues" evidence="13">
    <location>
        <begin position="91"/>
        <end position="161"/>
    </location>
</feature>
<dbReference type="OrthoDB" id="6132190at2"/>
<proteinExistence type="inferred from homology"/>